<dbReference type="InterPro" id="IPR007560">
    <property type="entry name" value="Restrct_endonuc_IV_Mrr"/>
</dbReference>
<dbReference type="SUPFAM" id="SSF52980">
    <property type="entry name" value="Restriction endonuclease-like"/>
    <property type="match status" value="1"/>
</dbReference>
<accession>A0A927CAK9</accession>
<dbReference type="PANTHER" id="PTHR30015">
    <property type="entry name" value="MRR RESTRICTION SYSTEM PROTEIN"/>
    <property type="match status" value="1"/>
</dbReference>
<dbReference type="InterPro" id="IPR011856">
    <property type="entry name" value="tRNA_endonuc-like_dom_sf"/>
</dbReference>
<dbReference type="Proteomes" id="UP000639396">
    <property type="component" value="Unassembled WGS sequence"/>
</dbReference>
<gene>
    <name evidence="4" type="ORF">IDH45_10930</name>
</gene>
<dbReference type="Gene3D" id="3.40.1350.10">
    <property type="match status" value="1"/>
</dbReference>
<dbReference type="GO" id="GO:0015666">
    <property type="term" value="F:restriction endodeoxyribonuclease activity"/>
    <property type="evidence" value="ECO:0007669"/>
    <property type="project" value="TreeGrafter"/>
</dbReference>
<dbReference type="PANTHER" id="PTHR30015:SF7">
    <property type="entry name" value="TYPE IV METHYL-DIRECTED RESTRICTION ENZYME ECOKMRR"/>
    <property type="match status" value="1"/>
</dbReference>
<keyword evidence="4" id="KW-0378">Hydrolase</keyword>
<protein>
    <submittedName>
        <fullName evidence="4">Restriction endonuclease</fullName>
    </submittedName>
</protein>
<feature type="region of interest" description="Disordered" evidence="1">
    <location>
        <begin position="65"/>
        <end position="91"/>
    </location>
</feature>
<evidence type="ECO:0000313" key="4">
    <source>
        <dbReference type="EMBL" id="MBD2862496.1"/>
    </source>
</evidence>
<dbReference type="InterPro" id="IPR011335">
    <property type="entry name" value="Restrct_endonuc-II-like"/>
</dbReference>
<feature type="transmembrane region" description="Helical" evidence="2">
    <location>
        <begin position="12"/>
        <end position="30"/>
    </location>
</feature>
<dbReference type="Pfam" id="PF04471">
    <property type="entry name" value="Mrr_cat"/>
    <property type="match status" value="1"/>
</dbReference>
<dbReference type="GO" id="GO:0009307">
    <property type="term" value="P:DNA restriction-modification system"/>
    <property type="evidence" value="ECO:0007669"/>
    <property type="project" value="InterPro"/>
</dbReference>
<organism evidence="4 5">
    <name type="scientific">Paenibacillus oceani</name>
    <dbReference type="NCBI Taxonomy" id="2772510"/>
    <lineage>
        <taxon>Bacteria</taxon>
        <taxon>Bacillati</taxon>
        <taxon>Bacillota</taxon>
        <taxon>Bacilli</taxon>
        <taxon>Bacillales</taxon>
        <taxon>Paenibacillaceae</taxon>
        <taxon>Paenibacillus</taxon>
    </lineage>
</organism>
<reference evidence="4" key="1">
    <citation type="submission" date="2020-09" db="EMBL/GenBank/DDBJ databases">
        <title>A novel bacterium of genus Paenibacillus, isolated from South China Sea.</title>
        <authorList>
            <person name="Huang H."/>
            <person name="Mo K."/>
            <person name="Hu Y."/>
        </authorList>
    </citation>
    <scope>NUCLEOTIDE SEQUENCE</scope>
    <source>
        <strain evidence="4">IB182363</strain>
    </source>
</reference>
<evidence type="ECO:0000256" key="2">
    <source>
        <dbReference type="SAM" id="Phobius"/>
    </source>
</evidence>
<keyword evidence="2" id="KW-0812">Transmembrane</keyword>
<keyword evidence="2" id="KW-0472">Membrane</keyword>
<evidence type="ECO:0000313" key="5">
    <source>
        <dbReference type="Proteomes" id="UP000639396"/>
    </source>
</evidence>
<feature type="compositionally biased region" description="Polar residues" evidence="1">
    <location>
        <begin position="70"/>
        <end position="84"/>
    </location>
</feature>
<name>A0A927CAK9_9BACL</name>
<dbReference type="GO" id="GO:0003677">
    <property type="term" value="F:DNA binding"/>
    <property type="evidence" value="ECO:0007669"/>
    <property type="project" value="InterPro"/>
</dbReference>
<comment type="caution">
    <text evidence="4">The sequence shown here is derived from an EMBL/GenBank/DDBJ whole genome shotgun (WGS) entry which is preliminary data.</text>
</comment>
<dbReference type="EMBL" id="JACXJA010000012">
    <property type="protein sequence ID" value="MBD2862496.1"/>
    <property type="molecule type" value="Genomic_DNA"/>
</dbReference>
<sequence>MARTYTAEGRQVAYFFRGIFILSGLSLFFFTELKQIWWLFFVILFGSVIVAEILGTMWVRKRRNDKKGQKSSAPAKTTKATVQKASKESTGKPKIMTEQELLEADVRTLSGTDFEKLMELYYREQGYQVERIGGSGDHEVDLVLKGKEGYKIAVQCKRWKQDVGNDIVLRLKAGKQVHGCYDAWIVTTSNFTKAAREAAERLNIKLINGLILEDKLKKWKKERGGKMRTRSSTSRSGG</sequence>
<feature type="transmembrane region" description="Helical" evidence="2">
    <location>
        <begin position="36"/>
        <end position="59"/>
    </location>
</feature>
<dbReference type="RefSeq" id="WP_190927470.1">
    <property type="nucleotide sequence ID" value="NZ_JACXJA010000012.1"/>
</dbReference>
<proteinExistence type="predicted"/>
<evidence type="ECO:0000256" key="1">
    <source>
        <dbReference type="SAM" id="MobiDB-lite"/>
    </source>
</evidence>
<evidence type="ECO:0000259" key="3">
    <source>
        <dbReference type="Pfam" id="PF04471"/>
    </source>
</evidence>
<keyword evidence="4" id="KW-0540">Nuclease</keyword>
<keyword evidence="4" id="KW-0255">Endonuclease</keyword>
<dbReference type="AlphaFoldDB" id="A0A927CAK9"/>
<keyword evidence="5" id="KW-1185">Reference proteome</keyword>
<keyword evidence="2" id="KW-1133">Transmembrane helix</keyword>
<feature type="domain" description="Restriction endonuclease type IV Mrr" evidence="3">
    <location>
        <begin position="107"/>
        <end position="212"/>
    </location>
</feature>
<dbReference type="InterPro" id="IPR052906">
    <property type="entry name" value="Type_IV_Methyl-Rstrct_Enzyme"/>
</dbReference>